<dbReference type="PANTHER" id="PTHR42756">
    <property type="entry name" value="TRANSCRIPTIONAL REGULATOR, MARR"/>
    <property type="match status" value="1"/>
</dbReference>
<gene>
    <name evidence="5" type="ORF">LLE72_016420</name>
</gene>
<dbReference type="GO" id="GO:0003677">
    <property type="term" value="F:DNA binding"/>
    <property type="evidence" value="ECO:0007669"/>
    <property type="project" value="UniProtKB-KW"/>
</dbReference>
<evidence type="ECO:0000256" key="2">
    <source>
        <dbReference type="ARBA" id="ARBA00023125"/>
    </source>
</evidence>
<dbReference type="AlphaFoldDB" id="A0AAJ2X4Z7"/>
<name>A0AAJ2X4Z7_XANCA</name>
<dbReference type="PROSITE" id="PS50995">
    <property type="entry name" value="HTH_MARR_2"/>
    <property type="match status" value="1"/>
</dbReference>
<dbReference type="PANTHER" id="PTHR42756:SF1">
    <property type="entry name" value="TRANSCRIPTIONAL REPRESSOR OF EMRAB OPERON"/>
    <property type="match status" value="1"/>
</dbReference>
<sequence>MPMQNQNIHPGAAVAPGYLANHAARVFNRLVDSALRQHGVSLALIGPILLLSWKGPMLQRDLVNDSAVKQPAMVALLGKLEAQKLIKRTATPQDRRAALVSLTASGRKMAAIGGQVLLDLNAEALQGFTQQEAAQTVVLLQRLIANLERSAQTMQYHF</sequence>
<dbReference type="Proteomes" id="UP001297361">
    <property type="component" value="Unassembled WGS sequence"/>
</dbReference>
<evidence type="ECO:0000256" key="3">
    <source>
        <dbReference type="ARBA" id="ARBA00023163"/>
    </source>
</evidence>
<evidence type="ECO:0000259" key="4">
    <source>
        <dbReference type="PROSITE" id="PS50995"/>
    </source>
</evidence>
<dbReference type="SUPFAM" id="SSF46785">
    <property type="entry name" value="Winged helix' DNA-binding domain"/>
    <property type="match status" value="1"/>
</dbReference>
<dbReference type="PRINTS" id="PR00598">
    <property type="entry name" value="HTHMARR"/>
</dbReference>
<keyword evidence="3" id="KW-0804">Transcription</keyword>
<feature type="domain" description="HTH marR-type" evidence="4">
    <location>
        <begin position="13"/>
        <end position="145"/>
    </location>
</feature>
<proteinExistence type="predicted"/>
<dbReference type="InterPro" id="IPR036388">
    <property type="entry name" value="WH-like_DNA-bd_sf"/>
</dbReference>
<dbReference type="InterPro" id="IPR000835">
    <property type="entry name" value="HTH_MarR-typ"/>
</dbReference>
<keyword evidence="2" id="KW-0238">DNA-binding</keyword>
<accession>A0AAJ2X4Z7</accession>
<evidence type="ECO:0000313" key="6">
    <source>
        <dbReference type="Proteomes" id="UP001297361"/>
    </source>
</evidence>
<dbReference type="Gene3D" id="1.10.10.10">
    <property type="entry name" value="Winged helix-like DNA-binding domain superfamily/Winged helix DNA-binding domain"/>
    <property type="match status" value="1"/>
</dbReference>
<keyword evidence="1" id="KW-0805">Transcription regulation</keyword>
<organism evidence="5 6">
    <name type="scientific">Xanthomonas campestris pv. papavericola</name>
    <dbReference type="NCBI Taxonomy" id="487881"/>
    <lineage>
        <taxon>Bacteria</taxon>
        <taxon>Pseudomonadati</taxon>
        <taxon>Pseudomonadota</taxon>
        <taxon>Gammaproteobacteria</taxon>
        <taxon>Lysobacterales</taxon>
        <taxon>Lysobacteraceae</taxon>
        <taxon>Xanthomonas</taxon>
    </lineage>
</organism>
<reference evidence="5" key="1">
    <citation type="submission" date="2021-10" db="EMBL/GenBank/DDBJ databases">
        <authorList>
            <person name="Hussein R."/>
            <person name="Harrison J."/>
            <person name="Studholme D.J."/>
            <person name="Vicente J."/>
            <person name="Grant M."/>
        </authorList>
    </citation>
    <scope>NUCLEOTIDE SEQUENCE</scope>
    <source>
        <strain evidence="5">NCPPB 2970</strain>
    </source>
</reference>
<comment type="caution">
    <text evidence="5">The sequence shown here is derived from an EMBL/GenBank/DDBJ whole genome shotgun (WGS) entry which is preliminary data.</text>
</comment>
<dbReference type="GO" id="GO:0003700">
    <property type="term" value="F:DNA-binding transcription factor activity"/>
    <property type="evidence" value="ECO:0007669"/>
    <property type="project" value="InterPro"/>
</dbReference>
<evidence type="ECO:0000313" key="5">
    <source>
        <dbReference type="EMBL" id="MEC3889287.1"/>
    </source>
</evidence>
<protein>
    <submittedName>
        <fullName evidence="5">MarR family winged helix-turn-helix transcriptional regulator</fullName>
    </submittedName>
</protein>
<dbReference type="EMBL" id="JAJFNJ020000003">
    <property type="protein sequence ID" value="MEC3889287.1"/>
    <property type="molecule type" value="Genomic_DNA"/>
</dbReference>
<reference evidence="5" key="2">
    <citation type="submission" date="2024-01" db="EMBL/GenBank/DDBJ databases">
        <title>Long-read genome sequencing of X. campestris pv. papavericola.</title>
        <authorList>
            <person name="Hussain R.M.F."/>
            <person name="Greer S."/>
            <person name="Harrison J."/>
            <person name="Grant M."/>
            <person name="Vicente J."/>
            <person name="Studholme D.J."/>
        </authorList>
    </citation>
    <scope>NUCLEOTIDE SEQUENCE</scope>
    <source>
        <strain evidence="5">NCPPB 2970</strain>
    </source>
</reference>
<dbReference type="InterPro" id="IPR036390">
    <property type="entry name" value="WH_DNA-bd_sf"/>
</dbReference>
<evidence type="ECO:0000256" key="1">
    <source>
        <dbReference type="ARBA" id="ARBA00023015"/>
    </source>
</evidence>
<dbReference type="SMART" id="SM00347">
    <property type="entry name" value="HTH_MARR"/>
    <property type="match status" value="1"/>
</dbReference>